<dbReference type="RefSeq" id="WP_080139799.1">
    <property type="nucleotide sequence ID" value="NZ_LWIG01000057.1"/>
</dbReference>
<dbReference type="Pfam" id="PF00583">
    <property type="entry name" value="Acetyltransf_1"/>
    <property type="match status" value="1"/>
</dbReference>
<dbReference type="EMBL" id="VITW01000001">
    <property type="protein sequence ID" value="TWB84723.1"/>
    <property type="molecule type" value="Genomic_DNA"/>
</dbReference>
<accession>A0A560KN59</accession>
<keyword evidence="5" id="KW-1185">Reference proteome</keyword>
<sequence length="173" mass="19055">MGTPASFTCRETLRDGTPIEIRALRPEDEAGMLAALDQASMQTRQRRFFAPKRHFSDRERAYFMEIDFENHVALVACAEDAGREVIIGGGRYVVATPGCAEMAFVVVDAWQGRGIGTLLAQHLIALACKAGLTELTAEVMSDNTAMRRVFERLGFSPAAKRDPQTIHLALKLT</sequence>
<dbReference type="PANTHER" id="PTHR43072:SF23">
    <property type="entry name" value="UPF0039 PROTEIN C11D3.02C"/>
    <property type="match status" value="1"/>
</dbReference>
<dbReference type="Proteomes" id="UP000315914">
    <property type="component" value="Unassembled WGS sequence"/>
</dbReference>
<dbReference type="GO" id="GO:0016747">
    <property type="term" value="F:acyltransferase activity, transferring groups other than amino-acyl groups"/>
    <property type="evidence" value="ECO:0007669"/>
    <property type="project" value="InterPro"/>
</dbReference>
<name>A0A560KN59_9BRAD</name>
<dbReference type="Gene3D" id="3.40.630.30">
    <property type="match status" value="1"/>
</dbReference>
<feature type="domain" description="N-acetyltransferase" evidence="3">
    <location>
        <begin position="19"/>
        <end position="173"/>
    </location>
</feature>
<evidence type="ECO:0000256" key="2">
    <source>
        <dbReference type="ARBA" id="ARBA00023315"/>
    </source>
</evidence>
<dbReference type="OrthoDB" id="9807426at2"/>
<dbReference type="STRING" id="1399419.A5906_13545"/>
<dbReference type="CDD" id="cd04301">
    <property type="entry name" value="NAT_SF"/>
    <property type="match status" value="1"/>
</dbReference>
<keyword evidence="2" id="KW-0012">Acyltransferase</keyword>
<dbReference type="SUPFAM" id="SSF55729">
    <property type="entry name" value="Acyl-CoA N-acyltransferases (Nat)"/>
    <property type="match status" value="1"/>
</dbReference>
<gene>
    <name evidence="4" type="ORF">FBZ95_1011168</name>
</gene>
<evidence type="ECO:0000256" key="1">
    <source>
        <dbReference type="ARBA" id="ARBA00022679"/>
    </source>
</evidence>
<dbReference type="PROSITE" id="PS51186">
    <property type="entry name" value="GNAT"/>
    <property type="match status" value="1"/>
</dbReference>
<evidence type="ECO:0000259" key="3">
    <source>
        <dbReference type="PROSITE" id="PS51186"/>
    </source>
</evidence>
<dbReference type="InterPro" id="IPR016181">
    <property type="entry name" value="Acyl_CoA_acyltransferase"/>
</dbReference>
<evidence type="ECO:0000313" key="5">
    <source>
        <dbReference type="Proteomes" id="UP000315914"/>
    </source>
</evidence>
<comment type="caution">
    <text evidence="4">The sequence shown here is derived from an EMBL/GenBank/DDBJ whole genome shotgun (WGS) entry which is preliminary data.</text>
</comment>
<reference evidence="4 5" key="1">
    <citation type="submission" date="2019-06" db="EMBL/GenBank/DDBJ databases">
        <title>Genomic Encyclopedia of Type Strains, Phase IV (KMG-V): Genome sequencing to study the core and pangenomes of soil and plant-associated prokaryotes.</title>
        <authorList>
            <person name="Whitman W."/>
        </authorList>
    </citation>
    <scope>NUCLEOTIDE SEQUENCE [LARGE SCALE GENOMIC DNA]</scope>
    <source>
        <strain evidence="4 5">BR 10556</strain>
    </source>
</reference>
<keyword evidence="1 4" id="KW-0808">Transferase</keyword>
<protein>
    <submittedName>
        <fullName evidence="4">RimJ/RimL family protein N-acetyltransferase</fullName>
    </submittedName>
</protein>
<proteinExistence type="predicted"/>
<evidence type="ECO:0000313" key="4">
    <source>
        <dbReference type="EMBL" id="TWB84723.1"/>
    </source>
</evidence>
<dbReference type="AlphaFoldDB" id="A0A560KN59"/>
<dbReference type="PANTHER" id="PTHR43072">
    <property type="entry name" value="N-ACETYLTRANSFERASE"/>
    <property type="match status" value="1"/>
</dbReference>
<organism evidence="4 5">
    <name type="scientific">Bradyrhizobium sacchari</name>
    <dbReference type="NCBI Taxonomy" id="1399419"/>
    <lineage>
        <taxon>Bacteria</taxon>
        <taxon>Pseudomonadati</taxon>
        <taxon>Pseudomonadota</taxon>
        <taxon>Alphaproteobacteria</taxon>
        <taxon>Hyphomicrobiales</taxon>
        <taxon>Nitrobacteraceae</taxon>
        <taxon>Bradyrhizobium</taxon>
    </lineage>
</organism>
<dbReference type="InterPro" id="IPR000182">
    <property type="entry name" value="GNAT_dom"/>
</dbReference>